<dbReference type="SUPFAM" id="SSF54686">
    <property type="entry name" value="Ribosomal protein L16p/L10e"/>
    <property type="match status" value="1"/>
</dbReference>
<dbReference type="InterPro" id="IPR047873">
    <property type="entry name" value="Ribosomal_uL16"/>
</dbReference>
<name>A0A0L0HJM0_SPIPD</name>
<dbReference type="Proteomes" id="UP000053201">
    <property type="component" value="Unassembled WGS sequence"/>
</dbReference>
<accession>A0A0L0HJM0</accession>
<dbReference type="PANTHER" id="PTHR12220">
    <property type="entry name" value="50S/60S RIBOSOMAL PROTEIN L16"/>
    <property type="match status" value="1"/>
</dbReference>
<sequence>MSILSSLRPQWTTRIFQTPILKPYHPQAPTPISSFLIPIRHAVANFRPRRLKYKKSHKGFYPTHTGGSLRGTTVYYGEYGLQALEGGRLSDVQLDSARTGMRRVLKGEKGGKFFLRCFPDRPVTSKGAETRMGKGKGAVDYFATWVAEGRVVLEVKGVRKEVADKALRVAAAALPIRTRVVGVTERVPPRVLPFFVRRRLRDIEFEGFDEKVKA</sequence>
<evidence type="ECO:0000313" key="6">
    <source>
        <dbReference type="Proteomes" id="UP000053201"/>
    </source>
</evidence>
<dbReference type="VEuPathDB" id="FungiDB:SPPG_04156"/>
<dbReference type="STRING" id="645134.A0A0L0HJM0"/>
<dbReference type="Pfam" id="PF00252">
    <property type="entry name" value="Ribosomal_L16"/>
    <property type="match status" value="1"/>
</dbReference>
<dbReference type="InterPro" id="IPR036920">
    <property type="entry name" value="Ribosomal_uL16_sf"/>
</dbReference>
<dbReference type="OrthoDB" id="268521at2759"/>
<evidence type="ECO:0000256" key="3">
    <source>
        <dbReference type="ARBA" id="ARBA00023274"/>
    </source>
</evidence>
<dbReference type="GO" id="GO:0003735">
    <property type="term" value="F:structural constituent of ribosome"/>
    <property type="evidence" value="ECO:0007669"/>
    <property type="project" value="InterPro"/>
</dbReference>
<keyword evidence="2 4" id="KW-0689">Ribosomal protein</keyword>
<protein>
    <submittedName>
        <fullName evidence="5">Ribosomal protein L16</fullName>
    </submittedName>
</protein>
<dbReference type="PROSITE" id="PS00701">
    <property type="entry name" value="RIBOSOMAL_L16_2"/>
    <property type="match status" value="1"/>
</dbReference>
<dbReference type="AlphaFoldDB" id="A0A0L0HJM0"/>
<reference evidence="5 6" key="1">
    <citation type="submission" date="2009-08" db="EMBL/GenBank/DDBJ databases">
        <title>The Genome Sequence of Spizellomyces punctatus strain DAOM BR117.</title>
        <authorList>
            <consortium name="The Broad Institute Genome Sequencing Platform"/>
            <person name="Russ C."/>
            <person name="Cuomo C."/>
            <person name="Shea T."/>
            <person name="Young S.K."/>
            <person name="Zeng Q."/>
            <person name="Koehrsen M."/>
            <person name="Haas B."/>
            <person name="Borodovsky M."/>
            <person name="Guigo R."/>
            <person name="Alvarado L."/>
            <person name="Berlin A."/>
            <person name="Bochicchio J."/>
            <person name="Borenstein D."/>
            <person name="Chapman S."/>
            <person name="Chen Z."/>
            <person name="Engels R."/>
            <person name="Freedman E."/>
            <person name="Gellesch M."/>
            <person name="Goldberg J."/>
            <person name="Griggs A."/>
            <person name="Gujja S."/>
            <person name="Heiman D."/>
            <person name="Hepburn T."/>
            <person name="Howarth C."/>
            <person name="Jen D."/>
            <person name="Larson L."/>
            <person name="Lewis B."/>
            <person name="Mehta T."/>
            <person name="Park D."/>
            <person name="Pearson M."/>
            <person name="Roberts A."/>
            <person name="Saif S."/>
            <person name="Shenoy N."/>
            <person name="Sisk P."/>
            <person name="Stolte C."/>
            <person name="Sykes S."/>
            <person name="Thomson T."/>
            <person name="Walk T."/>
            <person name="White J."/>
            <person name="Yandava C."/>
            <person name="Burger G."/>
            <person name="Gray M.W."/>
            <person name="Holland P.W.H."/>
            <person name="King N."/>
            <person name="Lang F.B.F."/>
            <person name="Roger A.J."/>
            <person name="Ruiz-Trillo I."/>
            <person name="Lander E."/>
            <person name="Nusbaum C."/>
        </authorList>
    </citation>
    <scope>NUCLEOTIDE SEQUENCE [LARGE SCALE GENOMIC DNA]</scope>
    <source>
        <strain evidence="5 6">DAOM BR117</strain>
    </source>
</reference>
<proteinExistence type="inferred from homology"/>
<dbReference type="FunCoup" id="A0A0L0HJM0">
    <property type="interactions" value="36"/>
</dbReference>
<evidence type="ECO:0000256" key="2">
    <source>
        <dbReference type="ARBA" id="ARBA00022980"/>
    </source>
</evidence>
<evidence type="ECO:0000256" key="4">
    <source>
        <dbReference type="RuleBase" id="RU004413"/>
    </source>
</evidence>
<dbReference type="InterPro" id="IPR020798">
    <property type="entry name" value="Ribosomal_uL16_CS"/>
</dbReference>
<dbReference type="GeneID" id="27687623"/>
<gene>
    <name evidence="5" type="ORF">SPPG_04156</name>
</gene>
<evidence type="ECO:0000256" key="1">
    <source>
        <dbReference type="ARBA" id="ARBA00008931"/>
    </source>
</evidence>
<dbReference type="PRINTS" id="PR00060">
    <property type="entry name" value="RIBOSOMALL16"/>
</dbReference>
<dbReference type="eggNOG" id="KOG3422">
    <property type="taxonomic scope" value="Eukaryota"/>
</dbReference>
<keyword evidence="3 4" id="KW-0687">Ribonucleoprotein</keyword>
<dbReference type="NCBIfam" id="TIGR01164">
    <property type="entry name" value="rplP_bact"/>
    <property type="match status" value="1"/>
</dbReference>
<dbReference type="CDD" id="cd01433">
    <property type="entry name" value="Ribosomal_L16_L10e"/>
    <property type="match status" value="1"/>
</dbReference>
<dbReference type="InterPro" id="IPR016180">
    <property type="entry name" value="Ribosomal_uL16_dom"/>
</dbReference>
<dbReference type="RefSeq" id="XP_016609104.1">
    <property type="nucleotide sequence ID" value="XM_016752404.1"/>
</dbReference>
<dbReference type="OMA" id="MPGMYEF"/>
<evidence type="ECO:0000313" key="5">
    <source>
        <dbReference type="EMBL" id="KND01065.1"/>
    </source>
</evidence>
<organism evidence="5 6">
    <name type="scientific">Spizellomyces punctatus (strain DAOM BR117)</name>
    <dbReference type="NCBI Taxonomy" id="645134"/>
    <lineage>
        <taxon>Eukaryota</taxon>
        <taxon>Fungi</taxon>
        <taxon>Fungi incertae sedis</taxon>
        <taxon>Chytridiomycota</taxon>
        <taxon>Chytridiomycota incertae sedis</taxon>
        <taxon>Chytridiomycetes</taxon>
        <taxon>Spizellomycetales</taxon>
        <taxon>Spizellomycetaceae</taxon>
        <taxon>Spizellomyces</taxon>
    </lineage>
</organism>
<dbReference type="InterPro" id="IPR000114">
    <property type="entry name" value="Ribosomal_uL16_bact-type"/>
</dbReference>
<dbReference type="GO" id="GO:0005762">
    <property type="term" value="C:mitochondrial large ribosomal subunit"/>
    <property type="evidence" value="ECO:0007669"/>
    <property type="project" value="TreeGrafter"/>
</dbReference>
<keyword evidence="6" id="KW-1185">Reference proteome</keyword>
<dbReference type="GO" id="GO:0019843">
    <property type="term" value="F:rRNA binding"/>
    <property type="evidence" value="ECO:0007669"/>
    <property type="project" value="InterPro"/>
</dbReference>
<dbReference type="InParanoid" id="A0A0L0HJM0"/>
<dbReference type="GO" id="GO:0032543">
    <property type="term" value="P:mitochondrial translation"/>
    <property type="evidence" value="ECO:0007669"/>
    <property type="project" value="TreeGrafter"/>
</dbReference>
<comment type="similarity">
    <text evidence="1 4">Belongs to the universal ribosomal protein uL16 family.</text>
</comment>
<dbReference type="EMBL" id="KQ257455">
    <property type="protein sequence ID" value="KND01065.1"/>
    <property type="molecule type" value="Genomic_DNA"/>
</dbReference>
<dbReference type="PANTHER" id="PTHR12220:SF13">
    <property type="entry name" value="LARGE RIBOSOMAL SUBUNIT PROTEIN UL16M"/>
    <property type="match status" value="1"/>
</dbReference>
<dbReference type="Gene3D" id="3.90.1170.10">
    <property type="entry name" value="Ribosomal protein L10e/L16"/>
    <property type="match status" value="1"/>
</dbReference>